<feature type="transmembrane region" description="Helical" evidence="1">
    <location>
        <begin position="520"/>
        <end position="545"/>
    </location>
</feature>
<organism evidence="2 3">
    <name type="scientific">Aliidiomarina soli</name>
    <dbReference type="NCBI Taxonomy" id="1928574"/>
    <lineage>
        <taxon>Bacteria</taxon>
        <taxon>Pseudomonadati</taxon>
        <taxon>Pseudomonadota</taxon>
        <taxon>Gammaproteobacteria</taxon>
        <taxon>Alteromonadales</taxon>
        <taxon>Idiomarinaceae</taxon>
        <taxon>Aliidiomarina</taxon>
    </lineage>
</organism>
<feature type="transmembrane region" description="Helical" evidence="1">
    <location>
        <begin position="966"/>
        <end position="987"/>
    </location>
</feature>
<dbReference type="GO" id="GO:0042910">
    <property type="term" value="F:xenobiotic transmembrane transporter activity"/>
    <property type="evidence" value="ECO:0007669"/>
    <property type="project" value="TreeGrafter"/>
</dbReference>
<feature type="transmembrane region" description="Helical" evidence="1">
    <location>
        <begin position="589"/>
        <end position="608"/>
    </location>
</feature>
<evidence type="ECO:0000256" key="1">
    <source>
        <dbReference type="SAM" id="Phobius"/>
    </source>
</evidence>
<dbReference type="Gene3D" id="3.30.70.1440">
    <property type="entry name" value="Multidrug efflux transporter AcrB pore domain"/>
    <property type="match status" value="1"/>
</dbReference>
<dbReference type="PRINTS" id="PR00702">
    <property type="entry name" value="ACRIFLAVINRP"/>
</dbReference>
<feature type="transmembrane region" description="Helical" evidence="1">
    <location>
        <begin position="391"/>
        <end position="415"/>
    </location>
</feature>
<dbReference type="RefSeq" id="WP_126798951.1">
    <property type="nucleotide sequence ID" value="NZ_PIPO01000003.1"/>
</dbReference>
<feature type="transmembrane region" description="Helical" evidence="1">
    <location>
        <begin position="551"/>
        <end position="568"/>
    </location>
</feature>
<feature type="transmembrane region" description="Helical" evidence="1">
    <location>
        <begin position="341"/>
        <end position="358"/>
    </location>
</feature>
<sequence length="1084" mass="117433">MSLVSIAVKRPVTIAMFTVAVVLFGMVSLSRLAVTLLPDLSYPTLTVRTDYPGAAPAEIEQLINRPIEESLGTVRGISDITSIARAGQSDVVLQFAWGTDMDMAGLDVREKLDMVQLPLDAPSPIILRLNPAMDPIMRLALSLPPEQQENASNEQLRALRTFADDDLKRLLESTPGVASVRFGGGLEDEIQVQVDQAAMARLDIDMNTLVRRLREENLNQAGGRVETERYDYLVRTLNQFRSLEEIESLYIASRNGRLVQLKDIANVSAGAKDRTSITRLNGVESVEVSLYKEGDANTVAVASSVRQRLDLINQELPRGYQLTLVSDQSTFIESAVSEVKNNALIGGLLAMLVIYFFLQRLWPTIIVSLAVPVSVIAAFMLMHAASVSLNIMSLGGIALAVGLLVDNAIVVLENIARRREAGDSVEQAAEQGTREVSAAITASTLTTLAVFVPLIFVVGLAGQLFRDQALTVTFALAASLLVALTLIPMLASRQPGSAGTAGFSDPAAVRRPRGWRWLPYLLLTLPWRLFSFWLPVYAIAALRFIGRGITALSQALVKPLLAAFNYLFNACSGRYQSILRSSLNRPKSVAALVVLVAGLCLALTPKLGSELMPDMAQHEFYFDIELPHGSHISQTDAVLTSLQEQLTDPAIAYSYSIAGIGSLLNPDASQGGDYWGRLQVVLQPDAAADAQQHIQQQLREALQRHPGVSGRIAQPELFSIEQPLVIELSGYDLSQLAQASDQVRKALSSHAQFSDIQTTLRPGQPELEVHFDHARLSQVGLTAAEVAELLALQVGGRVATQYNLDDRQIDIRVRLAEQDRTSLEAIENLIINPGAERELPLRAVADITQSTGPGEITRVAQQRVALVSASLSSGDLGQASERIQQILSELTLPAGVDARLGGQSESQQQAYKSLMLALALAVFLVYLVMASQFESFAHPLLIMFSVPLAAAGSVLGLWLTGTYLSVVVFIGLIMLAGIVVNNAIVLVDRINQLRAQGVARLAAIQQAGEQRLRPIMMTTLTTILGLLPLALGAGEGAEMRSPMAVTVIFGLLFASILTLVFIPVLYAIFDRKSFSTGEQYDVIH</sequence>
<feature type="transmembrane region" description="Helical" evidence="1">
    <location>
        <begin position="1015"/>
        <end position="1033"/>
    </location>
</feature>
<dbReference type="InterPro" id="IPR001036">
    <property type="entry name" value="Acrflvin-R"/>
</dbReference>
<feature type="transmembrane region" description="Helical" evidence="1">
    <location>
        <begin position="365"/>
        <end position="385"/>
    </location>
</feature>
<protein>
    <submittedName>
        <fullName evidence="2">Acriflavin resistance protein</fullName>
    </submittedName>
</protein>
<feature type="transmembrane region" description="Helical" evidence="1">
    <location>
        <begin position="910"/>
        <end position="928"/>
    </location>
</feature>
<keyword evidence="3" id="KW-1185">Reference proteome</keyword>
<evidence type="ECO:0000313" key="3">
    <source>
        <dbReference type="Proteomes" id="UP000287823"/>
    </source>
</evidence>
<name>A0A432WHM9_9GAMM</name>
<dbReference type="PANTHER" id="PTHR32063:SF0">
    <property type="entry name" value="SWARMING MOTILITY PROTEIN SWRC"/>
    <property type="match status" value="1"/>
</dbReference>
<dbReference type="InterPro" id="IPR027463">
    <property type="entry name" value="AcrB_DN_DC_subdom"/>
</dbReference>
<dbReference type="SUPFAM" id="SSF82693">
    <property type="entry name" value="Multidrug efflux transporter AcrB pore domain, PN1, PN2, PC1 and PC2 subdomains"/>
    <property type="match status" value="3"/>
</dbReference>
<dbReference type="Pfam" id="PF00873">
    <property type="entry name" value="ACR_tran"/>
    <property type="match status" value="2"/>
</dbReference>
<comment type="caution">
    <text evidence="2">The sequence shown here is derived from an EMBL/GenBank/DDBJ whole genome shotgun (WGS) entry which is preliminary data.</text>
</comment>
<feature type="transmembrane region" description="Helical" evidence="1">
    <location>
        <begin position="12"/>
        <end position="34"/>
    </location>
</feature>
<dbReference type="EMBL" id="PIPO01000003">
    <property type="protein sequence ID" value="RUO33231.1"/>
    <property type="molecule type" value="Genomic_DNA"/>
</dbReference>
<dbReference type="Proteomes" id="UP000287823">
    <property type="component" value="Unassembled WGS sequence"/>
</dbReference>
<dbReference type="Gene3D" id="3.30.70.1320">
    <property type="entry name" value="Multidrug efflux transporter AcrB pore domain like"/>
    <property type="match status" value="1"/>
</dbReference>
<dbReference type="Gene3D" id="1.20.1640.10">
    <property type="entry name" value="Multidrug efflux transporter AcrB transmembrane domain"/>
    <property type="match status" value="2"/>
</dbReference>
<keyword evidence="1" id="KW-1133">Transmembrane helix</keyword>
<gene>
    <name evidence="2" type="ORF">CWE14_08390</name>
</gene>
<dbReference type="GO" id="GO:0005886">
    <property type="term" value="C:plasma membrane"/>
    <property type="evidence" value="ECO:0007669"/>
    <property type="project" value="TreeGrafter"/>
</dbReference>
<dbReference type="Gene3D" id="3.30.2090.10">
    <property type="entry name" value="Multidrug efflux transporter AcrB TolC docking domain, DN and DC subdomains"/>
    <property type="match status" value="2"/>
</dbReference>
<feature type="transmembrane region" description="Helical" evidence="1">
    <location>
        <begin position="436"/>
        <end position="462"/>
    </location>
</feature>
<dbReference type="PANTHER" id="PTHR32063">
    <property type="match status" value="1"/>
</dbReference>
<feature type="transmembrane region" description="Helical" evidence="1">
    <location>
        <begin position="468"/>
        <end position="487"/>
    </location>
</feature>
<dbReference type="Gene3D" id="3.30.70.1430">
    <property type="entry name" value="Multidrug efflux transporter AcrB pore domain"/>
    <property type="match status" value="2"/>
</dbReference>
<proteinExistence type="predicted"/>
<dbReference type="AlphaFoldDB" id="A0A432WHM9"/>
<dbReference type="SUPFAM" id="SSF82714">
    <property type="entry name" value="Multidrug efflux transporter AcrB TolC docking domain, DN and DC subdomains"/>
    <property type="match status" value="2"/>
</dbReference>
<feature type="transmembrane region" description="Helical" evidence="1">
    <location>
        <begin position="1045"/>
        <end position="1069"/>
    </location>
</feature>
<keyword evidence="1" id="KW-0472">Membrane</keyword>
<dbReference type="SUPFAM" id="SSF82866">
    <property type="entry name" value="Multidrug efflux transporter AcrB transmembrane domain"/>
    <property type="match status" value="2"/>
</dbReference>
<evidence type="ECO:0000313" key="2">
    <source>
        <dbReference type="EMBL" id="RUO33231.1"/>
    </source>
</evidence>
<reference evidence="2 3" key="1">
    <citation type="journal article" date="2011" name="Front. Microbiol.">
        <title>Genomic signatures of strain selection and enhancement in Bacillus atrophaeus var. globigii, a historical biowarfare simulant.</title>
        <authorList>
            <person name="Gibbons H.S."/>
            <person name="Broomall S.M."/>
            <person name="McNew L.A."/>
            <person name="Daligault H."/>
            <person name="Chapman C."/>
            <person name="Bruce D."/>
            <person name="Karavis M."/>
            <person name="Krepps M."/>
            <person name="McGregor P.A."/>
            <person name="Hong C."/>
            <person name="Park K.H."/>
            <person name="Akmal A."/>
            <person name="Feldman A."/>
            <person name="Lin J.S."/>
            <person name="Chang W.E."/>
            <person name="Higgs B.W."/>
            <person name="Demirev P."/>
            <person name="Lindquist J."/>
            <person name="Liem A."/>
            <person name="Fochler E."/>
            <person name="Read T.D."/>
            <person name="Tapia R."/>
            <person name="Johnson S."/>
            <person name="Bishop-Lilly K.A."/>
            <person name="Detter C."/>
            <person name="Han C."/>
            <person name="Sozhamannan S."/>
            <person name="Rosenzweig C.N."/>
            <person name="Skowronski E.W."/>
        </authorList>
    </citation>
    <scope>NUCLEOTIDE SEQUENCE [LARGE SCALE GENOMIC DNA]</scope>
    <source>
        <strain evidence="2 3">Y4G10-17</strain>
    </source>
</reference>
<feature type="transmembrane region" description="Helical" evidence="1">
    <location>
        <begin position="940"/>
        <end position="960"/>
    </location>
</feature>
<accession>A0A432WHM9</accession>
<keyword evidence="1" id="KW-0812">Transmembrane</keyword>